<dbReference type="InterPro" id="IPR053008">
    <property type="entry name" value="Phomopsin_biosynth_assoc"/>
</dbReference>
<dbReference type="OrthoDB" id="3762324at2759"/>
<protein>
    <submittedName>
        <fullName evidence="1">Uncharacterized protein</fullName>
    </submittedName>
</protein>
<gene>
    <name evidence="1" type="ORF">K505DRAFT_258992</name>
</gene>
<name>A0A6A6WRX8_9PLEO</name>
<reference evidence="1" key="1">
    <citation type="journal article" date="2020" name="Stud. Mycol.">
        <title>101 Dothideomycetes genomes: a test case for predicting lifestyles and emergence of pathogens.</title>
        <authorList>
            <person name="Haridas S."/>
            <person name="Albert R."/>
            <person name="Binder M."/>
            <person name="Bloem J."/>
            <person name="Labutti K."/>
            <person name="Salamov A."/>
            <person name="Andreopoulos B."/>
            <person name="Baker S."/>
            <person name="Barry K."/>
            <person name="Bills G."/>
            <person name="Bluhm B."/>
            <person name="Cannon C."/>
            <person name="Castanera R."/>
            <person name="Culley D."/>
            <person name="Daum C."/>
            <person name="Ezra D."/>
            <person name="Gonzalez J."/>
            <person name="Henrissat B."/>
            <person name="Kuo A."/>
            <person name="Liang C."/>
            <person name="Lipzen A."/>
            <person name="Lutzoni F."/>
            <person name="Magnuson J."/>
            <person name="Mondo S."/>
            <person name="Nolan M."/>
            <person name="Ohm R."/>
            <person name="Pangilinan J."/>
            <person name="Park H.-J."/>
            <person name="Ramirez L."/>
            <person name="Alfaro M."/>
            <person name="Sun H."/>
            <person name="Tritt A."/>
            <person name="Yoshinaga Y."/>
            <person name="Zwiers L.-H."/>
            <person name="Turgeon B."/>
            <person name="Goodwin S."/>
            <person name="Spatafora J."/>
            <person name="Crous P."/>
            <person name="Grigoriev I."/>
        </authorList>
    </citation>
    <scope>NUCLEOTIDE SEQUENCE</scope>
    <source>
        <strain evidence="1">CBS 109.77</strain>
    </source>
</reference>
<evidence type="ECO:0000313" key="1">
    <source>
        <dbReference type="EMBL" id="KAF2786852.1"/>
    </source>
</evidence>
<keyword evidence="2" id="KW-1185">Reference proteome</keyword>
<dbReference type="EMBL" id="MU002396">
    <property type="protein sequence ID" value="KAF2786852.1"/>
    <property type="molecule type" value="Genomic_DNA"/>
</dbReference>
<dbReference type="PANTHER" id="PTHR35896">
    <property type="entry name" value="IG-LIKE DOMAIN-CONTAINING PROTEIN"/>
    <property type="match status" value="1"/>
</dbReference>
<evidence type="ECO:0000313" key="2">
    <source>
        <dbReference type="Proteomes" id="UP000799757"/>
    </source>
</evidence>
<dbReference type="PANTHER" id="PTHR35896:SF3">
    <property type="entry name" value="MAJOR FACILITATOR SUPERFAMILY TRANSPORTER"/>
    <property type="match status" value="1"/>
</dbReference>
<organism evidence="1 2">
    <name type="scientific">Melanomma pulvis-pyrius CBS 109.77</name>
    <dbReference type="NCBI Taxonomy" id="1314802"/>
    <lineage>
        <taxon>Eukaryota</taxon>
        <taxon>Fungi</taxon>
        <taxon>Dikarya</taxon>
        <taxon>Ascomycota</taxon>
        <taxon>Pezizomycotina</taxon>
        <taxon>Dothideomycetes</taxon>
        <taxon>Pleosporomycetidae</taxon>
        <taxon>Pleosporales</taxon>
        <taxon>Melanommataceae</taxon>
        <taxon>Melanomma</taxon>
    </lineage>
</organism>
<dbReference type="AlphaFoldDB" id="A0A6A6WRX8"/>
<dbReference type="Proteomes" id="UP000799757">
    <property type="component" value="Unassembled WGS sequence"/>
</dbReference>
<proteinExistence type="predicted"/>
<accession>A0A6A6WRX8</accession>
<sequence>MRILTPSPKTAQQLEDEEWNHCGRSSSLAIERGCVMEPFFYGWMPPRCVFPELSEQYPVFSNRKWYKHENKTVELSEDDLWKGKHKFIYTEKYHGEHCLFQWRKLQYGMQNRKDYLDNKTISGHHANHCADQISIACEAPGDVSKVELGFYRCRKTVW</sequence>